<proteinExistence type="predicted"/>
<dbReference type="PROSITE" id="PS00622">
    <property type="entry name" value="HTH_LUXR_1"/>
    <property type="match status" value="1"/>
</dbReference>
<keyword evidence="9" id="KW-1185">Reference proteome</keyword>
<evidence type="ECO:0000259" key="7">
    <source>
        <dbReference type="PROSITE" id="PS50110"/>
    </source>
</evidence>
<dbReference type="CDD" id="cd06170">
    <property type="entry name" value="LuxR_C_like"/>
    <property type="match status" value="1"/>
</dbReference>
<dbReference type="PRINTS" id="PR00038">
    <property type="entry name" value="HTHLUXR"/>
</dbReference>
<evidence type="ECO:0000256" key="1">
    <source>
        <dbReference type="ARBA" id="ARBA00022553"/>
    </source>
</evidence>
<keyword evidence="2" id="KW-0805">Transcription regulation</keyword>
<dbReference type="InterPro" id="IPR011006">
    <property type="entry name" value="CheY-like_superfamily"/>
</dbReference>
<dbReference type="Pfam" id="PF00196">
    <property type="entry name" value="GerE"/>
    <property type="match status" value="1"/>
</dbReference>
<evidence type="ECO:0000259" key="6">
    <source>
        <dbReference type="PROSITE" id="PS50043"/>
    </source>
</evidence>
<dbReference type="InterPro" id="IPR001789">
    <property type="entry name" value="Sig_transdc_resp-reg_receiver"/>
</dbReference>
<dbReference type="RefSeq" id="WP_377471289.1">
    <property type="nucleotide sequence ID" value="NZ_JBHLWN010000067.1"/>
</dbReference>
<dbReference type="SMART" id="SM00448">
    <property type="entry name" value="REC"/>
    <property type="match status" value="1"/>
</dbReference>
<keyword evidence="3" id="KW-0238">DNA-binding</keyword>
<dbReference type="PANTHER" id="PTHR43214">
    <property type="entry name" value="TWO-COMPONENT RESPONSE REGULATOR"/>
    <property type="match status" value="1"/>
</dbReference>
<evidence type="ECO:0000256" key="4">
    <source>
        <dbReference type="ARBA" id="ARBA00023163"/>
    </source>
</evidence>
<protein>
    <submittedName>
        <fullName evidence="8">Response regulator</fullName>
    </submittedName>
</protein>
<gene>
    <name evidence="8" type="ORF">ACFFK0_16125</name>
</gene>
<evidence type="ECO:0000256" key="5">
    <source>
        <dbReference type="PROSITE-ProRule" id="PRU00169"/>
    </source>
</evidence>
<dbReference type="Pfam" id="PF00072">
    <property type="entry name" value="Response_reg"/>
    <property type="match status" value="1"/>
</dbReference>
<dbReference type="InterPro" id="IPR000792">
    <property type="entry name" value="Tscrpt_reg_LuxR_C"/>
</dbReference>
<evidence type="ECO:0000313" key="9">
    <source>
        <dbReference type="Proteomes" id="UP001589776"/>
    </source>
</evidence>
<keyword evidence="1 5" id="KW-0597">Phosphoprotein</keyword>
<reference evidence="8 9" key="1">
    <citation type="submission" date="2024-09" db="EMBL/GenBank/DDBJ databases">
        <authorList>
            <person name="Sun Q."/>
            <person name="Mori K."/>
        </authorList>
    </citation>
    <scope>NUCLEOTIDE SEQUENCE [LARGE SCALE GENOMIC DNA]</scope>
    <source>
        <strain evidence="8 9">CCM 7759</strain>
    </source>
</reference>
<dbReference type="EMBL" id="JBHLWN010000067">
    <property type="protein sequence ID" value="MFC0213958.1"/>
    <property type="molecule type" value="Genomic_DNA"/>
</dbReference>
<dbReference type="Proteomes" id="UP001589776">
    <property type="component" value="Unassembled WGS sequence"/>
</dbReference>
<dbReference type="CDD" id="cd17535">
    <property type="entry name" value="REC_NarL-like"/>
    <property type="match status" value="1"/>
</dbReference>
<dbReference type="InterPro" id="IPR058245">
    <property type="entry name" value="NreC/VraR/RcsB-like_REC"/>
</dbReference>
<evidence type="ECO:0000313" key="8">
    <source>
        <dbReference type="EMBL" id="MFC0213958.1"/>
    </source>
</evidence>
<dbReference type="PROSITE" id="PS50043">
    <property type="entry name" value="HTH_LUXR_2"/>
    <property type="match status" value="1"/>
</dbReference>
<dbReference type="Gene3D" id="3.40.50.2300">
    <property type="match status" value="1"/>
</dbReference>
<dbReference type="PANTHER" id="PTHR43214:SF24">
    <property type="entry name" value="TRANSCRIPTIONAL REGULATORY PROTEIN NARL-RELATED"/>
    <property type="match status" value="1"/>
</dbReference>
<accession>A0ABV6DMT3</accession>
<evidence type="ECO:0000256" key="2">
    <source>
        <dbReference type="ARBA" id="ARBA00023015"/>
    </source>
</evidence>
<dbReference type="SUPFAM" id="SSF52172">
    <property type="entry name" value="CheY-like"/>
    <property type="match status" value="1"/>
</dbReference>
<sequence>MTIPGAYRLLIADDHKLARQAVRSVLSGPDSPFTIIGEAVNGAEAVRLCDELLPDAVLMDLQMPGMNGLEATKLIKLRHPHIRVVMLTVSDDVADLFTAIRNGAQGYLLKNMNPDEWSAYLLALLDDHAEVPRQMADKLFHRFRSHPALDSASATEAGASPLTAREQELATLVAAGYNNREIAERLVIAENTVKNHMKNILDKLGLNNRVQLTAYAIQRGWTRNAHESQRK</sequence>
<feature type="domain" description="Response regulatory" evidence="7">
    <location>
        <begin position="8"/>
        <end position="125"/>
    </location>
</feature>
<dbReference type="InterPro" id="IPR039420">
    <property type="entry name" value="WalR-like"/>
</dbReference>
<feature type="domain" description="HTH luxR-type" evidence="6">
    <location>
        <begin position="155"/>
        <end position="220"/>
    </location>
</feature>
<dbReference type="SMART" id="SM00421">
    <property type="entry name" value="HTH_LUXR"/>
    <property type="match status" value="1"/>
</dbReference>
<keyword evidence="4" id="KW-0804">Transcription</keyword>
<feature type="modified residue" description="4-aspartylphosphate" evidence="5">
    <location>
        <position position="60"/>
    </location>
</feature>
<name>A0ABV6DMT3_9BACL</name>
<comment type="caution">
    <text evidence="8">The sequence shown here is derived from an EMBL/GenBank/DDBJ whole genome shotgun (WGS) entry which is preliminary data.</text>
</comment>
<dbReference type="PROSITE" id="PS50110">
    <property type="entry name" value="RESPONSE_REGULATORY"/>
    <property type="match status" value="1"/>
</dbReference>
<evidence type="ECO:0000256" key="3">
    <source>
        <dbReference type="ARBA" id="ARBA00023125"/>
    </source>
</evidence>
<organism evidence="8 9">
    <name type="scientific">Paenibacillus chartarius</name>
    <dbReference type="NCBI Taxonomy" id="747481"/>
    <lineage>
        <taxon>Bacteria</taxon>
        <taxon>Bacillati</taxon>
        <taxon>Bacillota</taxon>
        <taxon>Bacilli</taxon>
        <taxon>Bacillales</taxon>
        <taxon>Paenibacillaceae</taxon>
        <taxon>Paenibacillus</taxon>
    </lineage>
</organism>